<evidence type="ECO:0000256" key="1">
    <source>
        <dbReference type="SAM" id="MobiDB-lite"/>
    </source>
</evidence>
<accession>A0A0A9EXK0</accession>
<name>A0A0A9EXK0_ARUDO</name>
<protein>
    <submittedName>
        <fullName evidence="2">Uncharacterized protein</fullName>
    </submittedName>
</protein>
<feature type="region of interest" description="Disordered" evidence="1">
    <location>
        <begin position="119"/>
        <end position="171"/>
    </location>
</feature>
<reference evidence="2" key="2">
    <citation type="journal article" date="2015" name="Data Brief">
        <title>Shoot transcriptome of the giant reed, Arundo donax.</title>
        <authorList>
            <person name="Barrero R.A."/>
            <person name="Guerrero F.D."/>
            <person name="Moolhuijzen P."/>
            <person name="Goolsby J.A."/>
            <person name="Tidwell J."/>
            <person name="Bellgard S.E."/>
            <person name="Bellgard M.I."/>
        </authorList>
    </citation>
    <scope>NUCLEOTIDE SEQUENCE</scope>
    <source>
        <tissue evidence="2">Shoot tissue taken approximately 20 cm above the soil surface</tissue>
    </source>
</reference>
<feature type="compositionally biased region" description="Polar residues" evidence="1">
    <location>
        <begin position="141"/>
        <end position="158"/>
    </location>
</feature>
<dbReference type="AlphaFoldDB" id="A0A0A9EXK0"/>
<proteinExistence type="predicted"/>
<organism evidence="2">
    <name type="scientific">Arundo donax</name>
    <name type="common">Giant reed</name>
    <name type="synonym">Donax arundinaceus</name>
    <dbReference type="NCBI Taxonomy" id="35708"/>
    <lineage>
        <taxon>Eukaryota</taxon>
        <taxon>Viridiplantae</taxon>
        <taxon>Streptophyta</taxon>
        <taxon>Embryophyta</taxon>
        <taxon>Tracheophyta</taxon>
        <taxon>Spermatophyta</taxon>
        <taxon>Magnoliopsida</taxon>
        <taxon>Liliopsida</taxon>
        <taxon>Poales</taxon>
        <taxon>Poaceae</taxon>
        <taxon>PACMAD clade</taxon>
        <taxon>Arundinoideae</taxon>
        <taxon>Arundineae</taxon>
        <taxon>Arundo</taxon>
    </lineage>
</organism>
<dbReference type="EMBL" id="GBRH01194212">
    <property type="protein sequence ID" value="JAE03684.1"/>
    <property type="molecule type" value="Transcribed_RNA"/>
</dbReference>
<sequence>METRKRCLGRVAFHFGRLRSKSLPGCLMPGSGLLPNKPCCRYLGSAGHLKQNCRTIGPPPTETFHTRLPFLGSVGELLSTDDIHQQHNLYHKYHYKFMVLMLAMSPEKKGVQNKFPNPMTPTLHHHSSIVGVPQEKKKGKPSQQGLTISKNRALTSKSPAYRPYYPLQLSK</sequence>
<evidence type="ECO:0000313" key="2">
    <source>
        <dbReference type="EMBL" id="JAE03684.1"/>
    </source>
</evidence>
<reference evidence="2" key="1">
    <citation type="submission" date="2014-09" db="EMBL/GenBank/DDBJ databases">
        <authorList>
            <person name="Magalhaes I.L.F."/>
            <person name="Oliveira U."/>
            <person name="Santos F.R."/>
            <person name="Vidigal T.H.D.A."/>
            <person name="Brescovit A.D."/>
            <person name="Santos A.J."/>
        </authorList>
    </citation>
    <scope>NUCLEOTIDE SEQUENCE</scope>
    <source>
        <tissue evidence="2">Shoot tissue taken approximately 20 cm above the soil surface</tissue>
    </source>
</reference>